<dbReference type="Proteomes" id="UP001590951">
    <property type="component" value="Unassembled WGS sequence"/>
</dbReference>
<dbReference type="EMBL" id="JBHFEH010000004">
    <property type="protein sequence ID" value="KAL2057768.1"/>
    <property type="molecule type" value="Genomic_DNA"/>
</dbReference>
<name>A0ABR4BJB6_9LECA</name>
<accession>A0ABR4BJB6</accession>
<evidence type="ECO:0000313" key="3">
    <source>
        <dbReference type="EMBL" id="KAL2057768.1"/>
    </source>
</evidence>
<feature type="region of interest" description="Disordered" evidence="1">
    <location>
        <begin position="1"/>
        <end position="112"/>
    </location>
</feature>
<feature type="transmembrane region" description="Helical" evidence="2">
    <location>
        <begin position="813"/>
        <end position="832"/>
    </location>
</feature>
<organism evidence="3 4">
    <name type="scientific">Lepraria finkii</name>
    <dbReference type="NCBI Taxonomy" id="1340010"/>
    <lineage>
        <taxon>Eukaryota</taxon>
        <taxon>Fungi</taxon>
        <taxon>Dikarya</taxon>
        <taxon>Ascomycota</taxon>
        <taxon>Pezizomycotina</taxon>
        <taxon>Lecanoromycetes</taxon>
        <taxon>OSLEUM clade</taxon>
        <taxon>Lecanoromycetidae</taxon>
        <taxon>Lecanorales</taxon>
        <taxon>Lecanorineae</taxon>
        <taxon>Stereocaulaceae</taxon>
        <taxon>Lepraria</taxon>
    </lineage>
</organism>
<keyword evidence="2" id="KW-0472">Membrane</keyword>
<keyword evidence="2" id="KW-1133">Transmembrane helix</keyword>
<feature type="compositionally biased region" description="Polar residues" evidence="1">
    <location>
        <begin position="95"/>
        <end position="107"/>
    </location>
</feature>
<comment type="caution">
    <text evidence="3">The sequence shown here is derived from an EMBL/GenBank/DDBJ whole genome shotgun (WGS) entry which is preliminary data.</text>
</comment>
<sequence length="834" mass="82661">MLASSPFIPSTVPVKDLLSTNLLPSTSDKDEPTSTTSTSDKDISSSSASTSDEDELTTTASISDKDKDTPTSTATASDKDKNQTTSLPSKEDKTSTTVPAKDQTASLSVPAKGLPPTISVGIPHGTGFSSAPESAQEIVVTDVIYTSLTTCPVTSTVTSGNSAIEKVTTSISTVTLTSTSTICTKCVAPPKSKPEIPSTSGDETVFSRLPSSIVHPLMQPSCSLLLPSLTSSKADTSSSGGFPVIVYSFTLPKAPLTTVPAVGASSKPETAIFGTATSSNKAVVFPSSVSLTVSATSVLSVPGYSIVLSPTSVSEGPGPFSNATSSIIPVYSVALLGNAYDGGFVLTPSIYVTKLPSPSGPSEDVPPGYSFTSTPETLAAITSEFSATIVEVVSSSSILESIPVSFPTNTMAAGNGSDIVPSVKVSKDEASKASSNIVTTFGATVTAASKAELNQTSIAVLVSQSVTIVPAPSISAVPSINGLPSGVEQPATPVVPKLSSPAIVSPASNGGARIPVSTSVAATSGQGAIPVGSVGITEASGIPIATPGPPISLESSLKALNNAPTTGTVESVPSSLVIVAGVPLIPATALPEEQSPTLAQSAATALTPVVVANGLNSLVAIPTTNALTSPAVPPTRVGASNTLLSPAGAVTPVLGVNGLTSLAVIPSPVVGANGLTSLAVFSTPIAAAKDLMSPAVILTLVVGANGMTSLAVPATPVVDANGLTSLAIGLASEQDTTAAQPNGTPAPIEGSILIASPAIPSASQLGIPAPPVVLPPGVSKLILPSGSASASFGNASVHVLLNATAIAEYQGSAVRLSLGFGIGLIGFLFFLLSL</sequence>
<proteinExistence type="predicted"/>
<keyword evidence="2" id="KW-0812">Transmembrane</keyword>
<evidence type="ECO:0000313" key="4">
    <source>
        <dbReference type="Proteomes" id="UP001590951"/>
    </source>
</evidence>
<protein>
    <submittedName>
        <fullName evidence="3">Uncharacterized protein</fullName>
    </submittedName>
</protein>
<keyword evidence="4" id="KW-1185">Reference proteome</keyword>
<evidence type="ECO:0000256" key="1">
    <source>
        <dbReference type="SAM" id="MobiDB-lite"/>
    </source>
</evidence>
<reference evidence="3 4" key="1">
    <citation type="submission" date="2024-09" db="EMBL/GenBank/DDBJ databases">
        <title>Rethinking Asexuality: The Enigmatic Case of Functional Sexual Genes in Lepraria (Stereocaulaceae).</title>
        <authorList>
            <person name="Doellman M."/>
            <person name="Sun Y."/>
            <person name="Barcenas-Pena A."/>
            <person name="Lumbsch H.T."/>
            <person name="Grewe F."/>
        </authorList>
    </citation>
    <scope>NUCLEOTIDE SEQUENCE [LARGE SCALE GENOMIC DNA]</scope>
    <source>
        <strain evidence="3 4">Grewe 0041</strain>
    </source>
</reference>
<feature type="compositionally biased region" description="Low complexity" evidence="1">
    <location>
        <begin position="33"/>
        <end position="50"/>
    </location>
</feature>
<evidence type="ECO:0000256" key="2">
    <source>
        <dbReference type="SAM" id="Phobius"/>
    </source>
</evidence>
<gene>
    <name evidence="3" type="ORF">ABVK25_002152</name>
</gene>